<evidence type="ECO:0000256" key="2">
    <source>
        <dbReference type="ARBA" id="ARBA00010077"/>
    </source>
</evidence>
<sequence length="151" mass="17583">MNHLKFLTIVDSNAVRSSDLNQETSNLLKGIVKEIKTCQSARRGSDLVFVLPEPRIVLPKQYLKEHVETRWERFARAKGIKRRKKGSLVYDEEIGEYIPRYGPHSKKNRILKAAVKDGEITVSALRRQRKNNIEKNEANRLANIFRRRENS</sequence>
<evidence type="ECO:0000313" key="6">
    <source>
        <dbReference type="EMBL" id="ADM12080.1"/>
    </source>
</evidence>
<dbReference type="AlphaFoldDB" id="E0S8E3"/>
<comment type="subcellular location">
    <subcellularLocation>
        <location evidence="1 5">Nucleus</location>
    </subcellularLocation>
</comment>
<reference evidence="6 7" key="2">
    <citation type="journal article" date="2012" name="Proc. Natl. Acad. Sci. U.S.A.">
        <title>Gain and loss of multiple functionally related, horizontally transferred genes in the reduced genomes of two microsporidian parasites.</title>
        <authorList>
            <person name="Pombert J.-F."/>
            <person name="Selman M."/>
            <person name="Burki F."/>
            <person name="Bardell F.T."/>
            <person name="Farinelli L."/>
            <person name="Solter L.F."/>
            <person name="Whitman D.W."/>
            <person name="Weiss L.M."/>
            <person name="Corradi N."/>
            <person name="Keeling P.J."/>
        </authorList>
    </citation>
    <scope>NUCLEOTIDE SEQUENCE [LARGE SCALE GENOMIC DNA]</scope>
    <source>
        <strain evidence="6 7">ATCC 50506</strain>
    </source>
</reference>
<evidence type="ECO:0000313" key="7">
    <source>
        <dbReference type="Proteomes" id="UP000002313"/>
    </source>
</evidence>
<evidence type="ECO:0000256" key="4">
    <source>
        <dbReference type="ARBA" id="ARBA00023242"/>
    </source>
</evidence>
<evidence type="ECO:0000256" key="5">
    <source>
        <dbReference type="RuleBase" id="RU364132"/>
    </source>
</evidence>
<comment type="similarity">
    <text evidence="2 5">Belongs to the RRS1 family.</text>
</comment>
<dbReference type="HOGENOM" id="CLU_1731447_0_0_1"/>
<gene>
    <name evidence="6" type="ORF">Eint_081480</name>
</gene>
<organism evidence="6 7">
    <name type="scientific">Encephalitozoon intestinalis (strain ATCC 50506)</name>
    <name type="common">Microsporidian parasite</name>
    <name type="synonym">Septata intestinalis</name>
    <dbReference type="NCBI Taxonomy" id="876142"/>
    <lineage>
        <taxon>Eukaryota</taxon>
        <taxon>Fungi</taxon>
        <taxon>Fungi incertae sedis</taxon>
        <taxon>Microsporidia</taxon>
        <taxon>Unikaryonidae</taxon>
        <taxon>Encephalitozoon</taxon>
    </lineage>
</organism>
<name>E0S8E3_ENCIT</name>
<protein>
    <recommendedName>
        <fullName evidence="5">Ribosome biogenesis regulatory protein</fullName>
    </recommendedName>
</protein>
<keyword evidence="7" id="KW-1185">Reference proteome</keyword>
<keyword evidence="3 5" id="KW-0690">Ribosome biogenesis</keyword>
<proteinExistence type="inferred from homology"/>
<dbReference type="Proteomes" id="UP000002313">
    <property type="component" value="Chromosome VIII"/>
</dbReference>
<accession>E0S8E3</accession>
<dbReference type="InterPro" id="IPR007023">
    <property type="entry name" value="Ribosom_reg"/>
</dbReference>
<dbReference type="GO" id="GO:0042254">
    <property type="term" value="P:ribosome biogenesis"/>
    <property type="evidence" value="ECO:0007669"/>
    <property type="project" value="UniProtKB-KW"/>
</dbReference>
<dbReference type="GeneID" id="9698268"/>
<dbReference type="VEuPathDB" id="MicrosporidiaDB:Eint_081480"/>
<dbReference type="EMBL" id="CP001949">
    <property type="protein sequence ID" value="ADM12080.1"/>
    <property type="molecule type" value="Genomic_DNA"/>
</dbReference>
<reference evidence="6 7" key="1">
    <citation type="journal article" date="2010" name="Nat. Commun.">
        <title>The complete sequence of the smallest known nuclear genome from the microsporidian Encephalitozoon intestinalis.</title>
        <authorList>
            <person name="Corradi N."/>
            <person name="Pombert J.-F."/>
            <person name="Farinelli L."/>
            <person name="Didier E.S."/>
            <person name="Keeling P.J."/>
        </authorList>
    </citation>
    <scope>NUCLEOTIDE SEQUENCE [LARGE SCALE GENOMIC DNA]</scope>
    <source>
        <strain evidence="6 7">ATCC 50506</strain>
    </source>
</reference>
<dbReference type="RefSeq" id="XP_003073440.1">
    <property type="nucleotide sequence ID" value="XM_003073394.1"/>
</dbReference>
<dbReference type="Pfam" id="PF04939">
    <property type="entry name" value="RRS1"/>
    <property type="match status" value="1"/>
</dbReference>
<evidence type="ECO:0000256" key="1">
    <source>
        <dbReference type="ARBA" id="ARBA00004123"/>
    </source>
</evidence>
<dbReference type="OrthoDB" id="28455at2759"/>
<evidence type="ECO:0000256" key="3">
    <source>
        <dbReference type="ARBA" id="ARBA00022517"/>
    </source>
</evidence>
<comment type="function">
    <text evidence="5">Involved in ribosomal large subunit assembly.</text>
</comment>
<dbReference type="GO" id="GO:0005634">
    <property type="term" value="C:nucleus"/>
    <property type="evidence" value="ECO:0007669"/>
    <property type="project" value="UniProtKB-SubCell"/>
</dbReference>
<keyword evidence="4 5" id="KW-0539">Nucleus</keyword>
<dbReference type="KEGG" id="ein:Eint_081480"/>